<keyword evidence="5" id="KW-0539">Nucleus</keyword>
<evidence type="ECO:0000256" key="2">
    <source>
        <dbReference type="ARBA" id="ARBA00023015"/>
    </source>
</evidence>
<dbReference type="GO" id="GO:0003677">
    <property type="term" value="F:DNA binding"/>
    <property type="evidence" value="ECO:0007669"/>
    <property type="project" value="UniProtKB-KW"/>
</dbReference>
<feature type="compositionally biased region" description="Basic residues" evidence="6">
    <location>
        <begin position="646"/>
        <end position="670"/>
    </location>
</feature>
<evidence type="ECO:0000259" key="7">
    <source>
        <dbReference type="PROSITE" id="PS50863"/>
    </source>
</evidence>
<keyword evidence="9" id="KW-1185">Reference proteome</keyword>
<dbReference type="Proteomes" id="UP000585474">
    <property type="component" value="Unassembled WGS sequence"/>
</dbReference>
<keyword evidence="3" id="KW-0238">DNA-binding</keyword>
<evidence type="ECO:0000313" key="9">
    <source>
        <dbReference type="Proteomes" id="UP000585474"/>
    </source>
</evidence>
<feature type="domain" description="TF-B3" evidence="7">
    <location>
        <begin position="346"/>
        <end position="411"/>
    </location>
</feature>
<feature type="region of interest" description="Disordered" evidence="6">
    <location>
        <begin position="1034"/>
        <end position="1054"/>
    </location>
</feature>
<evidence type="ECO:0000256" key="1">
    <source>
        <dbReference type="ARBA" id="ARBA00004123"/>
    </source>
</evidence>
<feature type="domain" description="TF-B3" evidence="7">
    <location>
        <begin position="457"/>
        <end position="563"/>
    </location>
</feature>
<dbReference type="PANTHER" id="PTHR48475:SF2">
    <property type="entry name" value="RIBONUCLEASE H"/>
    <property type="match status" value="1"/>
</dbReference>
<dbReference type="PANTHER" id="PTHR48475">
    <property type="entry name" value="RIBONUCLEASE H"/>
    <property type="match status" value="1"/>
</dbReference>
<name>A0A7J0FV59_9ERIC</name>
<dbReference type="Pfam" id="PF02362">
    <property type="entry name" value="B3"/>
    <property type="match status" value="2"/>
</dbReference>
<dbReference type="Gene3D" id="3.30.420.10">
    <property type="entry name" value="Ribonuclease H-like superfamily/Ribonuclease H"/>
    <property type="match status" value="1"/>
</dbReference>
<dbReference type="GO" id="GO:0004523">
    <property type="term" value="F:RNA-DNA hybrid ribonuclease activity"/>
    <property type="evidence" value="ECO:0007669"/>
    <property type="project" value="InterPro"/>
</dbReference>
<evidence type="ECO:0000256" key="3">
    <source>
        <dbReference type="ARBA" id="ARBA00023125"/>
    </source>
</evidence>
<dbReference type="Pfam" id="PF22936">
    <property type="entry name" value="Pol_BBD"/>
    <property type="match status" value="1"/>
</dbReference>
<dbReference type="InterPro" id="IPR002156">
    <property type="entry name" value="RNaseH_domain"/>
</dbReference>
<comment type="caution">
    <text evidence="8">The sequence shown here is derived from an EMBL/GenBank/DDBJ whole genome shotgun (WGS) entry which is preliminary data.</text>
</comment>
<dbReference type="InterPro" id="IPR012337">
    <property type="entry name" value="RNaseH-like_sf"/>
</dbReference>
<dbReference type="CDD" id="cd10017">
    <property type="entry name" value="B3_DNA"/>
    <property type="match status" value="2"/>
</dbReference>
<dbReference type="Gene3D" id="2.40.330.10">
    <property type="entry name" value="DNA-binding pseudobarrel domain"/>
    <property type="match status" value="2"/>
</dbReference>
<dbReference type="SUPFAM" id="SSF53098">
    <property type="entry name" value="Ribonuclease H-like"/>
    <property type="match status" value="1"/>
</dbReference>
<keyword evidence="4" id="KW-0804">Transcription</keyword>
<dbReference type="CDD" id="cd09279">
    <property type="entry name" value="RNase_HI_like"/>
    <property type="match status" value="1"/>
</dbReference>
<dbReference type="Pfam" id="PF14223">
    <property type="entry name" value="Retrotran_gag_2"/>
    <property type="match status" value="1"/>
</dbReference>
<evidence type="ECO:0000256" key="6">
    <source>
        <dbReference type="SAM" id="MobiDB-lite"/>
    </source>
</evidence>
<feature type="region of interest" description="Disordered" evidence="6">
    <location>
        <begin position="872"/>
        <end position="905"/>
    </location>
</feature>
<feature type="region of interest" description="Disordered" evidence="6">
    <location>
        <begin position="620"/>
        <end position="691"/>
    </location>
</feature>
<dbReference type="EMBL" id="BJWL01000015">
    <property type="protein sequence ID" value="GFZ02070.1"/>
    <property type="molecule type" value="Genomic_DNA"/>
</dbReference>
<dbReference type="Pfam" id="PF13456">
    <property type="entry name" value="RVT_3"/>
    <property type="match status" value="1"/>
</dbReference>
<evidence type="ECO:0000256" key="4">
    <source>
        <dbReference type="ARBA" id="ARBA00023163"/>
    </source>
</evidence>
<feature type="compositionally biased region" description="Polar residues" evidence="6">
    <location>
        <begin position="877"/>
        <end position="886"/>
    </location>
</feature>
<reference evidence="8 9" key="1">
    <citation type="submission" date="2019-07" db="EMBL/GenBank/DDBJ databases">
        <title>De Novo Assembly of kiwifruit Actinidia rufa.</title>
        <authorList>
            <person name="Sugita-Konishi S."/>
            <person name="Sato K."/>
            <person name="Mori E."/>
            <person name="Abe Y."/>
            <person name="Kisaki G."/>
            <person name="Hamano K."/>
            <person name="Suezawa K."/>
            <person name="Otani M."/>
            <person name="Fukuda T."/>
            <person name="Manabe T."/>
            <person name="Gomi K."/>
            <person name="Tabuchi M."/>
            <person name="Akimitsu K."/>
            <person name="Kataoka I."/>
        </authorList>
    </citation>
    <scope>NUCLEOTIDE SEQUENCE [LARGE SCALE GENOMIC DNA]</scope>
    <source>
        <strain evidence="9">cv. Fuchu</strain>
    </source>
</reference>
<evidence type="ECO:0000313" key="8">
    <source>
        <dbReference type="EMBL" id="GFZ02070.1"/>
    </source>
</evidence>
<dbReference type="OrthoDB" id="513620at2759"/>
<keyword evidence="2" id="KW-0805">Transcription regulation</keyword>
<evidence type="ECO:0000256" key="5">
    <source>
        <dbReference type="ARBA" id="ARBA00023242"/>
    </source>
</evidence>
<proteinExistence type="predicted"/>
<accession>A0A7J0FV59</accession>
<feature type="region of interest" description="Disordered" evidence="6">
    <location>
        <begin position="1198"/>
        <end position="1220"/>
    </location>
</feature>
<dbReference type="InterPro" id="IPR054722">
    <property type="entry name" value="PolX-like_BBD"/>
</dbReference>
<dbReference type="GO" id="GO:0005634">
    <property type="term" value="C:nucleus"/>
    <property type="evidence" value="ECO:0007669"/>
    <property type="project" value="UniProtKB-SubCell"/>
</dbReference>
<comment type="subcellular location">
    <subcellularLocation>
        <location evidence="1">Nucleus</location>
    </subcellularLocation>
</comment>
<dbReference type="InterPro" id="IPR015300">
    <property type="entry name" value="DNA-bd_pseudobarrel_sf"/>
</dbReference>
<dbReference type="SMART" id="SM01019">
    <property type="entry name" value="B3"/>
    <property type="match status" value="2"/>
</dbReference>
<dbReference type="AlphaFoldDB" id="A0A7J0FV59"/>
<dbReference type="InterPro" id="IPR036397">
    <property type="entry name" value="RNaseH_sf"/>
</dbReference>
<gene>
    <name evidence="8" type="ORF">Acr_15g0006790</name>
</gene>
<dbReference type="SUPFAM" id="SSF101936">
    <property type="entry name" value="DNA-binding pseudobarrel domain"/>
    <property type="match status" value="2"/>
</dbReference>
<organism evidence="8 9">
    <name type="scientific">Actinidia rufa</name>
    <dbReference type="NCBI Taxonomy" id="165716"/>
    <lineage>
        <taxon>Eukaryota</taxon>
        <taxon>Viridiplantae</taxon>
        <taxon>Streptophyta</taxon>
        <taxon>Embryophyta</taxon>
        <taxon>Tracheophyta</taxon>
        <taxon>Spermatophyta</taxon>
        <taxon>Magnoliopsida</taxon>
        <taxon>eudicotyledons</taxon>
        <taxon>Gunneridae</taxon>
        <taxon>Pentapetalae</taxon>
        <taxon>asterids</taxon>
        <taxon>Ericales</taxon>
        <taxon>Actinidiaceae</taxon>
        <taxon>Actinidia</taxon>
    </lineage>
</organism>
<dbReference type="InterPro" id="IPR003340">
    <property type="entry name" value="B3_DNA-bd"/>
</dbReference>
<sequence>MAPSQCGRVDLLGRISDTCHIFWSTNNKAEYEALLTGLRFATELGVDSLDAFSDSQLVVNQVQGDYLAKDTRMVAYLDEVKNMSRKIRDFTICQTPKEENKKADAFANLISAFDFILDRSIPMEFLPSPSIDIAKLVHPTEVGPPWMDDIIVYLHNGTLPLDKLQARWIQYRQSSKRRDSKELIQFGTDAHYKEADPFSTNSIETDRIITDFKYFLADHTETSREVELLFSDKYSNNWPRKLLIPPHSGANPMLTGSFFGSQNLEATDLIGFYKPVQPLHNQHYILNCTKGKRFGIGIGIADLNPQNYLFQKCLTCSDINQSLSIHKEYAEIYLFPQKTPKDYKILQFSDPQNKDWQMILKYSSGAYRIRGGWREFVKKHELETGDWILFFKAEHRPSDIDRYLVRFAKKKQGEQGNKKKLGDKCTPPSTSIRVRRLSELVTKAEGINTGLKQKQFLFERTLTHSAATTGQCAIPKDVLAHFPALSTSKGKYKTEMMQVLDFQNKEWPVKFSYTPTNGSYRISTGWTKFVAVHNLKAGDLIFFYKSNCPLRDNRYYINSVKGKETRTNMTRSEDISLYGSCEGQYGGVDSCSSRRYGALAPNRVGKGVRTRPHAPFEDRRVRSVSATCPGRSHALPHARGAPTHLHPPRRGCHARPRAQRNAHAPSRRLTRSHEHPTRQGGAAHTRQHALSRARWRGAMNYAIWKPRMEDILFCKDLHDPLENKGEKPKAKKDEEWRKMNRKTIGLIRQCIGHEVFHHVAQETSAYDLWIKLEEMYQSKTSRNKALLMRRLVNLKLQRETTVAEHTSEFQSLVNQLTSVDLQFDDEMQALLLLSSLPESWETLVVSLSNSAPNGKLTTSMVMDALFNEEARRREMGSTDQSESQALVSEESRERGRGQGRGHHRDTTATAVMAVDENEFDVLLAASDNRKSDWVLDSGSAYHLCRDREVFSTYAACERCIWMANNTASRVVVGRGSVRFRMADGRSVTLTEVRHVPNLRKNLISIGMIDAKGCSFDASGGILRVSKGNKEMLGISKENGQGKQPLHRGTQSKRRGTWRIRSGTRAQGDALGYVWKSGQTRVMQPVQDVHREAQRKETKSILRSCTAKGAATPKRVSFALDLISGGVLSSCCAHKGGEMESRQLANPLMRLGILDAILQSYGGVGSEVVRKDNLKTSDYPLVGWRVRLLSPAHLDESKPTWMNPSPVAKPKPDWSSYGLSM</sequence>
<dbReference type="PROSITE" id="PS50863">
    <property type="entry name" value="B3"/>
    <property type="match status" value="2"/>
</dbReference>
<protein>
    <recommendedName>
        <fullName evidence="7">TF-B3 domain-containing protein</fullName>
    </recommendedName>
</protein>